<protein>
    <submittedName>
        <fullName evidence="3">RNA-dependent RNA polymerase 1</fullName>
    </submittedName>
</protein>
<accession>A0A2K1QVS5</accession>
<dbReference type="GO" id="GO:0003968">
    <property type="term" value="F:RNA-directed RNA polymerase activity"/>
    <property type="evidence" value="ECO:0007669"/>
    <property type="project" value="UniProtKB-KW"/>
</dbReference>
<dbReference type="STRING" id="2082308.A0A2K1QVS5"/>
<evidence type="ECO:0000256" key="2">
    <source>
        <dbReference type="SAM" id="SignalP"/>
    </source>
</evidence>
<keyword evidence="2" id="KW-0732">Signal</keyword>
<keyword evidence="4" id="KW-1185">Reference proteome</keyword>
<gene>
    <name evidence="3" type="ORF">CAC42_1901</name>
</gene>
<dbReference type="Proteomes" id="UP000243797">
    <property type="component" value="Unassembled WGS sequence"/>
</dbReference>
<feature type="compositionally biased region" description="Low complexity" evidence="1">
    <location>
        <begin position="335"/>
        <end position="373"/>
    </location>
</feature>
<dbReference type="EMBL" id="NKHZ01000033">
    <property type="protein sequence ID" value="PNS19165.1"/>
    <property type="molecule type" value="Genomic_DNA"/>
</dbReference>
<dbReference type="AlphaFoldDB" id="A0A2K1QVS5"/>
<reference evidence="3 4" key="1">
    <citation type="submission" date="2017-06" db="EMBL/GenBank/DDBJ databases">
        <title>Draft genome sequence of a variant of Elsinoe murrayae.</title>
        <authorList>
            <person name="Cheng Q."/>
        </authorList>
    </citation>
    <scope>NUCLEOTIDE SEQUENCE [LARGE SCALE GENOMIC DNA]</scope>
    <source>
        <strain evidence="3 4">CQ-2017a</strain>
    </source>
</reference>
<evidence type="ECO:0000256" key="1">
    <source>
        <dbReference type="SAM" id="MobiDB-lite"/>
    </source>
</evidence>
<comment type="caution">
    <text evidence="3">The sequence shown here is derived from an EMBL/GenBank/DDBJ whole genome shotgun (WGS) entry which is preliminary data.</text>
</comment>
<keyword evidence="3" id="KW-0696">RNA-directed RNA polymerase</keyword>
<evidence type="ECO:0000313" key="3">
    <source>
        <dbReference type="EMBL" id="PNS19165.1"/>
    </source>
</evidence>
<feature type="chain" id="PRO_5014431312" evidence="2">
    <location>
        <begin position="24"/>
        <end position="408"/>
    </location>
</feature>
<keyword evidence="3" id="KW-0548">Nucleotidyltransferase</keyword>
<dbReference type="OrthoDB" id="3944128at2759"/>
<feature type="signal peptide" evidence="2">
    <location>
        <begin position="1"/>
        <end position="23"/>
    </location>
</feature>
<proteinExistence type="predicted"/>
<feature type="region of interest" description="Disordered" evidence="1">
    <location>
        <begin position="334"/>
        <end position="373"/>
    </location>
</feature>
<dbReference type="InParanoid" id="A0A2K1QVS5"/>
<evidence type="ECO:0000313" key="4">
    <source>
        <dbReference type="Proteomes" id="UP000243797"/>
    </source>
</evidence>
<keyword evidence="3" id="KW-0808">Transferase</keyword>
<organism evidence="3 4">
    <name type="scientific">Sphaceloma murrayae</name>
    <dbReference type="NCBI Taxonomy" id="2082308"/>
    <lineage>
        <taxon>Eukaryota</taxon>
        <taxon>Fungi</taxon>
        <taxon>Dikarya</taxon>
        <taxon>Ascomycota</taxon>
        <taxon>Pezizomycotina</taxon>
        <taxon>Dothideomycetes</taxon>
        <taxon>Dothideomycetidae</taxon>
        <taxon>Myriangiales</taxon>
        <taxon>Elsinoaceae</taxon>
        <taxon>Sphaceloma</taxon>
    </lineage>
</organism>
<name>A0A2K1QVS5_9PEZI</name>
<sequence>MRLTTYGLTVLSSPLLARHLVYAILPSEANKTQLQSTANTTAVTEDRGHNGNPTSSYCSSLLQNFFSTYSAIEIATTLIPGYEGYGPTDSNGILTGDVTSFSAWTSTSLYTQYPIRAYTAQPPCCSSCYFSAGTMRLLYWPDQASASTPPTTAPRTVVNADGYTFTSPSVYMVFTSIQATNMCGLVGEAWANKTLAFHPDDISTINPYITQTVTVTSTSKGQDVTSVSTRVTMPPSGPIDYAKLDSNCSTISGYTYYSDHPFNADFGASTVDPCHPILEIPNALVSAQQAWVDAGCHASPGAGGIYDPPITLDSANSFMVPTFTQQYTPTEAFQSAAPTSARAATTAEPQLTTRQPSQTSQASQTSQIRSSTTTASVRAATGLAGQAHRTNAVFVVLIAAFHSMLVLR</sequence>